<evidence type="ECO:0000313" key="4">
    <source>
        <dbReference type="Proteomes" id="UP001212152"/>
    </source>
</evidence>
<proteinExistence type="inferred from homology"/>
<gene>
    <name evidence="3" type="primary">TOE1</name>
    <name evidence="3" type="ORF">HDU87_002161</name>
</gene>
<dbReference type="Proteomes" id="UP001212152">
    <property type="component" value="Unassembled WGS sequence"/>
</dbReference>
<feature type="region of interest" description="Disordered" evidence="2">
    <location>
        <begin position="505"/>
        <end position="530"/>
    </location>
</feature>
<dbReference type="GO" id="GO:0000175">
    <property type="term" value="F:3'-5'-RNA exonuclease activity"/>
    <property type="evidence" value="ECO:0007669"/>
    <property type="project" value="TreeGrafter"/>
</dbReference>
<feature type="region of interest" description="Disordered" evidence="2">
    <location>
        <begin position="272"/>
        <end position="300"/>
    </location>
</feature>
<sequence>MMPVQTTATTPNPTSTSTPQFNVITRHNIVDKQSLIRSVLDRAHHIAIDCEFTGLGKGIDSKAANIAERYTALSKVATSHAIVSFGLSVFELLSAPESGNSSQYEYAVHNFEFIMLSNAPFTVAPDSMLFLVDNGFDFNRQYTDGIFYWPGNDKEMNDLTDTNVVMRNIFLHLLSRNVPVVVHNGLLDLLFMYNALFAGLPKHLETFVADLEAMFPAGVYDTKYITEYVYKEKSTYLAYLFRKCEREQEAMRAAGTGRSVICTIRDRIVFPQSKRWMPPPPPAPPSATTTTESVSNRKRPRSVSEPLYCAQYASHGYCRNGRYCGKTHDLDVILDAQAADAAAVGNKKRVRGSGLQKEEDVKVDEGVIEAPLLPASNTCGSGVGDEVNPSQQEPETQEELAQPPEAPLPPLEPLPNPASQHFHSAGFDAYMTGFVFARHFSKFNTPTTTTSNTKSPQPPPRLLKDAIGNKLYLMGKQIPLLVEKSTFASTSVEFRRKRDSIIACAREPRGRGVGPDDGVTGDLQKQPAGT</sequence>
<dbReference type="Pfam" id="PF04857">
    <property type="entry name" value="CAF1"/>
    <property type="match status" value="1"/>
</dbReference>
<dbReference type="EMBL" id="JADGJQ010000017">
    <property type="protein sequence ID" value="KAJ3180282.1"/>
    <property type="molecule type" value="Genomic_DNA"/>
</dbReference>
<dbReference type="InterPro" id="IPR012337">
    <property type="entry name" value="RNaseH-like_sf"/>
</dbReference>
<protein>
    <submittedName>
        <fullName evidence="3">Target of EGR1, member 1 (Nuclear)</fullName>
    </submittedName>
</protein>
<dbReference type="GO" id="GO:0015030">
    <property type="term" value="C:Cajal body"/>
    <property type="evidence" value="ECO:0007669"/>
    <property type="project" value="TreeGrafter"/>
</dbReference>
<dbReference type="InterPro" id="IPR051181">
    <property type="entry name" value="CAF1_poly(A)_ribonucleases"/>
</dbReference>
<dbReference type="SUPFAM" id="SSF53098">
    <property type="entry name" value="Ribonuclease H-like"/>
    <property type="match status" value="1"/>
</dbReference>
<dbReference type="InterPro" id="IPR036397">
    <property type="entry name" value="RNaseH_sf"/>
</dbReference>
<evidence type="ECO:0000256" key="2">
    <source>
        <dbReference type="SAM" id="MobiDB-lite"/>
    </source>
</evidence>
<feature type="region of interest" description="Disordered" evidence="2">
    <location>
        <begin position="373"/>
        <end position="420"/>
    </location>
</feature>
<comment type="caution">
    <text evidence="3">The sequence shown here is derived from an EMBL/GenBank/DDBJ whole genome shotgun (WGS) entry which is preliminary data.</text>
</comment>
<organism evidence="3 4">
    <name type="scientific">Geranomyces variabilis</name>
    <dbReference type="NCBI Taxonomy" id="109894"/>
    <lineage>
        <taxon>Eukaryota</taxon>
        <taxon>Fungi</taxon>
        <taxon>Fungi incertae sedis</taxon>
        <taxon>Chytridiomycota</taxon>
        <taxon>Chytridiomycota incertae sedis</taxon>
        <taxon>Chytridiomycetes</taxon>
        <taxon>Spizellomycetales</taxon>
        <taxon>Powellomycetaceae</taxon>
        <taxon>Geranomyces</taxon>
    </lineage>
</organism>
<name>A0AAD5TNX7_9FUNG</name>
<dbReference type="AlphaFoldDB" id="A0AAD5TNX7"/>
<reference evidence="3" key="1">
    <citation type="submission" date="2020-05" db="EMBL/GenBank/DDBJ databases">
        <title>Phylogenomic resolution of chytrid fungi.</title>
        <authorList>
            <person name="Stajich J.E."/>
            <person name="Amses K."/>
            <person name="Simmons R."/>
            <person name="Seto K."/>
            <person name="Myers J."/>
            <person name="Bonds A."/>
            <person name="Quandt C.A."/>
            <person name="Barry K."/>
            <person name="Liu P."/>
            <person name="Grigoriev I."/>
            <person name="Longcore J.E."/>
            <person name="James T.Y."/>
        </authorList>
    </citation>
    <scope>NUCLEOTIDE SEQUENCE</scope>
    <source>
        <strain evidence="3">JEL0379</strain>
    </source>
</reference>
<dbReference type="Gene3D" id="3.30.420.10">
    <property type="entry name" value="Ribonuclease H-like superfamily/Ribonuclease H"/>
    <property type="match status" value="2"/>
</dbReference>
<feature type="compositionally biased region" description="Low complexity" evidence="2">
    <location>
        <begin position="391"/>
        <end position="403"/>
    </location>
</feature>
<keyword evidence="4" id="KW-1185">Reference proteome</keyword>
<evidence type="ECO:0000256" key="1">
    <source>
        <dbReference type="ARBA" id="ARBA00008372"/>
    </source>
</evidence>
<dbReference type="PANTHER" id="PTHR15092:SF37">
    <property type="entry name" value="TARGET OF EGR1 PROTEIN 1"/>
    <property type="match status" value="1"/>
</dbReference>
<evidence type="ECO:0000313" key="3">
    <source>
        <dbReference type="EMBL" id="KAJ3180282.1"/>
    </source>
</evidence>
<feature type="compositionally biased region" description="Pro residues" evidence="2">
    <location>
        <begin position="404"/>
        <end position="416"/>
    </location>
</feature>
<dbReference type="InterPro" id="IPR006941">
    <property type="entry name" value="RNase_CAF1"/>
</dbReference>
<dbReference type="PANTHER" id="PTHR15092">
    <property type="entry name" value="POLY A -SPECIFIC RIBONUCLEASE/TARGET OF EGR1, MEMBER 1"/>
    <property type="match status" value="1"/>
</dbReference>
<dbReference type="GO" id="GO:0034472">
    <property type="term" value="P:snRNA 3'-end processing"/>
    <property type="evidence" value="ECO:0007669"/>
    <property type="project" value="TreeGrafter"/>
</dbReference>
<dbReference type="GO" id="GO:0017069">
    <property type="term" value="F:snRNA binding"/>
    <property type="evidence" value="ECO:0007669"/>
    <property type="project" value="TreeGrafter"/>
</dbReference>
<comment type="similarity">
    <text evidence="1">Belongs to the CAF1 family.</text>
</comment>
<accession>A0AAD5TNX7</accession>